<dbReference type="InterPro" id="IPR004618">
    <property type="entry name" value="AsnA"/>
</dbReference>
<dbReference type="GO" id="GO:0005524">
    <property type="term" value="F:ATP binding"/>
    <property type="evidence" value="ECO:0007669"/>
    <property type="project" value="UniProtKB-KW"/>
</dbReference>
<evidence type="ECO:0000256" key="5">
    <source>
        <dbReference type="ARBA" id="ARBA00022840"/>
    </source>
</evidence>
<dbReference type="SUPFAM" id="SSF55681">
    <property type="entry name" value="Class II aaRS and biotin synthetases"/>
    <property type="match status" value="1"/>
</dbReference>
<dbReference type="InterPro" id="IPR045864">
    <property type="entry name" value="aa-tRNA-synth_II/BPL/LPL"/>
</dbReference>
<keyword evidence="5" id="KW-0067">ATP-binding</keyword>
<dbReference type="PANTHER" id="PTHR30073:SF5">
    <property type="entry name" value="ASPARTATE--AMMONIA LIGASE"/>
    <property type="match status" value="1"/>
</dbReference>
<keyword evidence="4" id="KW-0547">Nucleotide-binding</keyword>
<evidence type="ECO:0000256" key="2">
    <source>
        <dbReference type="ARBA" id="ARBA00022598"/>
    </source>
</evidence>
<evidence type="ECO:0000256" key="7">
    <source>
        <dbReference type="NCBIfam" id="TIGR00669"/>
    </source>
</evidence>
<dbReference type="EMBL" id="CP101127">
    <property type="protein sequence ID" value="UTO25745.1"/>
    <property type="molecule type" value="Genomic_DNA"/>
</dbReference>
<evidence type="ECO:0000256" key="3">
    <source>
        <dbReference type="ARBA" id="ARBA00022605"/>
    </source>
</evidence>
<keyword evidence="3" id="KW-0028">Amino-acid biosynthesis</keyword>
<dbReference type="GO" id="GO:0006529">
    <property type="term" value="P:asparagine biosynthetic process"/>
    <property type="evidence" value="ECO:0007669"/>
    <property type="project" value="UniProtKB-UniRule"/>
</dbReference>
<dbReference type="Pfam" id="PF03590">
    <property type="entry name" value="AsnA"/>
    <property type="match status" value="1"/>
</dbReference>
<protein>
    <recommendedName>
        <fullName evidence="7">Aspartate--ammonia ligase</fullName>
        <ecNumber evidence="7">6.3.1.1</ecNumber>
    </recommendedName>
</protein>
<evidence type="ECO:0000256" key="6">
    <source>
        <dbReference type="ARBA" id="ARBA00022888"/>
    </source>
</evidence>
<dbReference type="PROSITE" id="PS50862">
    <property type="entry name" value="AA_TRNA_LIGASE_II"/>
    <property type="match status" value="1"/>
</dbReference>
<dbReference type="Proteomes" id="UP001059349">
    <property type="component" value="Chromosome"/>
</dbReference>
<dbReference type="GO" id="GO:0004071">
    <property type="term" value="F:aspartate-ammonia ligase activity"/>
    <property type="evidence" value="ECO:0007669"/>
    <property type="project" value="UniProtKB-UniRule"/>
</dbReference>
<accession>A0A063YKU3</accession>
<dbReference type="RefSeq" id="WP_036441232.1">
    <property type="nucleotide sequence ID" value="NZ_CP101127.1"/>
</dbReference>
<dbReference type="PIRSF" id="PIRSF001555">
    <property type="entry name" value="Asp_ammon_ligase"/>
    <property type="match status" value="1"/>
</dbReference>
<evidence type="ECO:0000259" key="8">
    <source>
        <dbReference type="PROSITE" id="PS50862"/>
    </source>
</evidence>
<sequence>MVKSKLNLKETQYAIDKLKSIFSASLASSLNLVRVSAPLFLEKSSGLNDSLSGEKPVSFKTKTVEDDIEIVHSLAKWKRYALQKYNFSVYEGIYTDMNAIRKEEDLDKYHSLYVDQWDWELIIEKKDRNIDFLKSIVRKIYSALLLTESTINEIYPILKPKLSPDVYFITARDLETKYPDLSISEREKAITKEKGSTFIIGIGYPLSNNLPHSNRAKDYDDWTLNGDLVVYDEINDSAMELSSMGIRVDRDAILKQYLLTASEVSKISEYHKSVVQETYPFTIGGGIGQSRIAMFLLEKRHIGEVQVSVWDKNNKNFANSEKISIL</sequence>
<evidence type="ECO:0000256" key="4">
    <source>
        <dbReference type="ARBA" id="ARBA00022741"/>
    </source>
</evidence>
<gene>
    <name evidence="9" type="primary">asnA</name>
    <name evidence="9" type="ORF">NMG93_02620</name>
</gene>
<name>A0A063YKU3_9BACT</name>
<reference evidence="9" key="1">
    <citation type="submission" date="2022-07" db="EMBL/GenBank/DDBJ databases">
        <title>Complete genome of Mycoplasma hyosynoviae B1.</title>
        <authorList>
            <person name="Spergser J."/>
        </authorList>
    </citation>
    <scope>NUCLEOTIDE SEQUENCE</scope>
    <source>
        <strain evidence="9">B1</strain>
    </source>
</reference>
<dbReference type="Gene3D" id="3.30.930.10">
    <property type="entry name" value="Bira Bifunctional Protein, Domain 2"/>
    <property type="match status" value="1"/>
</dbReference>
<keyword evidence="2 9" id="KW-0436">Ligase</keyword>
<dbReference type="GO" id="GO:0005829">
    <property type="term" value="C:cytosol"/>
    <property type="evidence" value="ECO:0007669"/>
    <property type="project" value="TreeGrafter"/>
</dbReference>
<keyword evidence="6" id="KW-0061">Asparagine biosynthesis</keyword>
<dbReference type="GeneID" id="75105371"/>
<dbReference type="EC" id="6.3.1.1" evidence="7"/>
<proteinExistence type="predicted"/>
<dbReference type="AlphaFoldDB" id="A0A063YKU3"/>
<keyword evidence="1" id="KW-0963">Cytoplasm</keyword>
<evidence type="ECO:0000256" key="1">
    <source>
        <dbReference type="ARBA" id="ARBA00022490"/>
    </source>
</evidence>
<evidence type="ECO:0000313" key="9">
    <source>
        <dbReference type="EMBL" id="UTO25745.1"/>
    </source>
</evidence>
<dbReference type="PANTHER" id="PTHR30073">
    <property type="entry name" value="ASPARTATE--AMMONIA LIGASE"/>
    <property type="match status" value="1"/>
</dbReference>
<dbReference type="NCBIfam" id="TIGR00669">
    <property type="entry name" value="asnA"/>
    <property type="match status" value="1"/>
</dbReference>
<dbReference type="InterPro" id="IPR006195">
    <property type="entry name" value="aa-tRNA-synth_II"/>
</dbReference>
<feature type="domain" description="Aminoacyl-transfer RNA synthetases class-II family profile" evidence="8">
    <location>
        <begin position="18"/>
        <end position="311"/>
    </location>
</feature>
<evidence type="ECO:0000313" key="10">
    <source>
        <dbReference type="Proteomes" id="UP001059349"/>
    </source>
</evidence>
<organism evidence="9 10">
    <name type="scientific">Metamycoplasma hyosynoviae</name>
    <dbReference type="NCBI Taxonomy" id="29559"/>
    <lineage>
        <taxon>Bacteria</taxon>
        <taxon>Bacillati</taxon>
        <taxon>Mycoplasmatota</taxon>
        <taxon>Mycoplasmoidales</taxon>
        <taxon>Metamycoplasmataceae</taxon>
        <taxon>Metamycoplasma</taxon>
    </lineage>
</organism>